<evidence type="ECO:0000313" key="3">
    <source>
        <dbReference type="EMBL" id="KAG5513036.1"/>
    </source>
</evidence>
<dbReference type="Proteomes" id="UP000823749">
    <property type="component" value="Unassembled WGS sequence"/>
</dbReference>
<feature type="region of interest" description="Disordered" evidence="1">
    <location>
        <begin position="213"/>
        <end position="235"/>
    </location>
</feature>
<name>A0AAV6HJC6_9ERIC</name>
<evidence type="ECO:0000256" key="1">
    <source>
        <dbReference type="SAM" id="MobiDB-lite"/>
    </source>
</evidence>
<accession>A0AAV6HJC6</accession>
<feature type="region of interest" description="Disordered" evidence="1">
    <location>
        <begin position="1"/>
        <end position="33"/>
    </location>
</feature>
<reference evidence="3" key="1">
    <citation type="submission" date="2020-08" db="EMBL/GenBank/DDBJ databases">
        <title>Plant Genome Project.</title>
        <authorList>
            <person name="Zhang R.-G."/>
        </authorList>
    </citation>
    <scope>NUCLEOTIDE SEQUENCE</scope>
    <source>
        <strain evidence="3">WSP0</strain>
        <tissue evidence="3">Leaf</tissue>
    </source>
</reference>
<dbReference type="EMBL" id="JACTNZ010000021">
    <property type="protein sequence ID" value="KAG5513036.1"/>
    <property type="molecule type" value="Genomic_DNA"/>
</dbReference>
<protein>
    <recommendedName>
        <fullName evidence="2">Myb/SANT-like domain-containing protein</fullName>
    </recommendedName>
</protein>
<dbReference type="AlphaFoldDB" id="A0AAV6HJC6"/>
<feature type="domain" description="Myb/SANT-like" evidence="2">
    <location>
        <begin position="58"/>
        <end position="152"/>
    </location>
</feature>
<dbReference type="PANTHER" id="PTHR47584:SF14">
    <property type="entry name" value="L10-INTERACTING MYB DOMAIN-CONTAINING PROTEIN-LIKE"/>
    <property type="match status" value="1"/>
</dbReference>
<keyword evidence="4" id="KW-1185">Reference proteome</keyword>
<gene>
    <name evidence="3" type="ORF">RHGRI_038543</name>
</gene>
<dbReference type="InterPro" id="IPR045026">
    <property type="entry name" value="LIMYB"/>
</dbReference>
<dbReference type="PANTHER" id="PTHR47584">
    <property type="match status" value="1"/>
</dbReference>
<evidence type="ECO:0000313" key="4">
    <source>
        <dbReference type="Proteomes" id="UP000823749"/>
    </source>
</evidence>
<dbReference type="InterPro" id="IPR024752">
    <property type="entry name" value="Myb/SANT-like_dom"/>
</dbReference>
<evidence type="ECO:0000259" key="2">
    <source>
        <dbReference type="Pfam" id="PF12776"/>
    </source>
</evidence>
<sequence length="323" mass="36399">MELGRPAEIGKLDPPTPISKRKRAAPSPTSSANSVIGENSVQVVRDFDVVLEAFSFVNTQIFIQIMLEEARKEQGSNSRKKRVFNDLQWRSIYNELLVRTGRTGYTPTKIHQKFVRIKQEYRIFDDLVKNTGCGWDIASQTVTASETVWQTYVQAHLGAAKYRQKGLDHYDQLQELLESSLANGALGQPSSLKPPTSEEEVAMYEVGKPIKREDSVSMGKRKSDGSGGTSSKSMRFEKKDAAYEKTAFANQMRGEYYGLLADSRRAQEACSIPNCLALLEEIKPIIGTQQYLKAYNKLLSEESQRRGFVSIKPEKRVDWANDL</sequence>
<proteinExistence type="predicted"/>
<organism evidence="3 4">
    <name type="scientific">Rhododendron griersonianum</name>
    <dbReference type="NCBI Taxonomy" id="479676"/>
    <lineage>
        <taxon>Eukaryota</taxon>
        <taxon>Viridiplantae</taxon>
        <taxon>Streptophyta</taxon>
        <taxon>Embryophyta</taxon>
        <taxon>Tracheophyta</taxon>
        <taxon>Spermatophyta</taxon>
        <taxon>Magnoliopsida</taxon>
        <taxon>eudicotyledons</taxon>
        <taxon>Gunneridae</taxon>
        <taxon>Pentapetalae</taxon>
        <taxon>asterids</taxon>
        <taxon>Ericales</taxon>
        <taxon>Ericaceae</taxon>
        <taxon>Ericoideae</taxon>
        <taxon>Rhodoreae</taxon>
        <taxon>Rhododendron</taxon>
    </lineage>
</organism>
<dbReference type="Pfam" id="PF12776">
    <property type="entry name" value="Myb_DNA-bind_3"/>
    <property type="match status" value="1"/>
</dbReference>
<comment type="caution">
    <text evidence="3">The sequence shown here is derived from an EMBL/GenBank/DDBJ whole genome shotgun (WGS) entry which is preliminary data.</text>
</comment>